<sequence>MMPEMNSDPTELVVIKQTNAIHFYIKGTNPKSNRYLHYQLKRFQVPFDADAVKPNHNLDVWRMHEVYEVERTGAYSFANVRSGPIVHGGEWECAIMEKDASDFMGGNAHGDEIMLNARFFFDDVEQDPSIPGTFTCRSITFISHSRLFRDIKHLSAGQWIVDSTRSIPVAKHCKLFRIHSSRICLDQEIEWLVDTALSRSYFAMLPIKRKLLGASADQITDRLCCDSDPEAYDISWDGFTHEANRKRPGIRKVMAWGTSSGISAELEIQERNVWLPNENHHVSNAELYNKLYFDFSGECSVSPGDVWLQKAKYVLNTVN</sequence>
<proteinExistence type="predicted"/>
<dbReference type="Proteomes" id="UP000658690">
    <property type="component" value="Unassembled WGS sequence"/>
</dbReference>
<reference evidence="1 2" key="1">
    <citation type="submission" date="2019-10" db="EMBL/GenBank/DDBJ databases">
        <title>Description of Paenibacillus choica sp. nov.</title>
        <authorList>
            <person name="Carlier A."/>
            <person name="Qi S."/>
        </authorList>
    </citation>
    <scope>NUCLEOTIDE SEQUENCE [LARGE SCALE GENOMIC DNA]</scope>
    <source>
        <strain evidence="1 2">LMG 31460</strain>
    </source>
</reference>
<organism evidence="1 2">
    <name type="scientific">Paenibacillus germinis</name>
    <dbReference type="NCBI Taxonomy" id="2654979"/>
    <lineage>
        <taxon>Bacteria</taxon>
        <taxon>Bacillati</taxon>
        <taxon>Bacillota</taxon>
        <taxon>Bacilli</taxon>
        <taxon>Bacillales</taxon>
        <taxon>Paenibacillaceae</taxon>
        <taxon>Paenibacillus</taxon>
    </lineage>
</organism>
<name>A0ABX1ZE07_9BACL</name>
<gene>
    <name evidence="1" type="ORF">GC102_30900</name>
</gene>
<comment type="caution">
    <text evidence="1">The sequence shown here is derived from an EMBL/GenBank/DDBJ whole genome shotgun (WGS) entry which is preliminary data.</text>
</comment>
<dbReference type="EMBL" id="WHOC01000160">
    <property type="protein sequence ID" value="NOU90121.1"/>
    <property type="molecule type" value="Genomic_DNA"/>
</dbReference>
<keyword evidence="2" id="KW-1185">Reference proteome</keyword>
<accession>A0ABX1ZE07</accession>
<evidence type="ECO:0000313" key="1">
    <source>
        <dbReference type="EMBL" id="NOU90121.1"/>
    </source>
</evidence>
<evidence type="ECO:0000313" key="2">
    <source>
        <dbReference type="Proteomes" id="UP000658690"/>
    </source>
</evidence>
<protein>
    <submittedName>
        <fullName evidence="1">Uncharacterized protein</fullName>
    </submittedName>
</protein>